<evidence type="ECO:0000256" key="1">
    <source>
        <dbReference type="SAM" id="MobiDB-lite"/>
    </source>
</evidence>
<name>A0A0B6YZL4_9EUPU</name>
<proteinExistence type="predicted"/>
<organism evidence="2">
    <name type="scientific">Arion vulgaris</name>
    <dbReference type="NCBI Taxonomy" id="1028688"/>
    <lineage>
        <taxon>Eukaryota</taxon>
        <taxon>Metazoa</taxon>
        <taxon>Spiralia</taxon>
        <taxon>Lophotrochozoa</taxon>
        <taxon>Mollusca</taxon>
        <taxon>Gastropoda</taxon>
        <taxon>Heterobranchia</taxon>
        <taxon>Euthyneura</taxon>
        <taxon>Panpulmonata</taxon>
        <taxon>Eupulmonata</taxon>
        <taxon>Stylommatophora</taxon>
        <taxon>Helicina</taxon>
        <taxon>Arionoidea</taxon>
        <taxon>Arionidae</taxon>
        <taxon>Arion</taxon>
    </lineage>
</organism>
<protein>
    <submittedName>
        <fullName evidence="2">Uncharacterized protein</fullName>
    </submittedName>
</protein>
<feature type="non-terminal residue" evidence="2">
    <location>
        <position position="1"/>
    </location>
</feature>
<dbReference type="AlphaFoldDB" id="A0A0B6YZL4"/>
<dbReference type="EMBL" id="HACG01014914">
    <property type="protein sequence ID" value="CEK61779.1"/>
    <property type="molecule type" value="Transcribed_RNA"/>
</dbReference>
<feature type="region of interest" description="Disordered" evidence="1">
    <location>
        <begin position="1"/>
        <end position="32"/>
    </location>
</feature>
<reference evidence="2" key="1">
    <citation type="submission" date="2014-12" db="EMBL/GenBank/DDBJ databases">
        <title>Insight into the proteome of Arion vulgaris.</title>
        <authorList>
            <person name="Aradska J."/>
            <person name="Bulat T."/>
            <person name="Smidak R."/>
            <person name="Sarate P."/>
            <person name="Gangsoo J."/>
            <person name="Sialana F."/>
            <person name="Bilban M."/>
            <person name="Lubec G."/>
        </authorList>
    </citation>
    <scope>NUCLEOTIDE SEQUENCE</scope>
    <source>
        <tissue evidence="2">Skin</tissue>
    </source>
</reference>
<evidence type="ECO:0000313" key="2">
    <source>
        <dbReference type="EMBL" id="CEK61779.1"/>
    </source>
</evidence>
<accession>A0A0B6YZL4</accession>
<sequence>EKMSRSAQKQTSSGCCSPDDDGECGRSQDSNCKQGCTDTKLSCSELNQNLCYGCRLTLQNFNYDESHLPAFIIKTSAESRQREELREKISEFLLDDTDI</sequence>
<gene>
    <name evidence="2" type="primary">ORF43249</name>
</gene>
<feature type="compositionally biased region" description="Polar residues" evidence="1">
    <location>
        <begin position="1"/>
        <end position="15"/>
    </location>
</feature>